<dbReference type="AlphaFoldDB" id="A0A0B6WWB5"/>
<accession>A0A0B6WWB5</accession>
<gene>
    <name evidence="1" type="ORF">PYK22_01390</name>
</gene>
<dbReference type="Proteomes" id="UP000031518">
    <property type="component" value="Unassembled WGS sequence"/>
</dbReference>
<dbReference type="Gene3D" id="1.10.10.10">
    <property type="entry name" value="Winged helix-like DNA-binding domain superfamily/Winged helix DNA-binding domain"/>
    <property type="match status" value="1"/>
</dbReference>
<proteinExistence type="predicted"/>
<protein>
    <recommendedName>
        <fullName evidence="3">DUF433 domain-containing protein</fullName>
    </recommendedName>
</protein>
<evidence type="ECO:0008006" key="3">
    <source>
        <dbReference type="Google" id="ProtNLM"/>
    </source>
</evidence>
<dbReference type="PANTHER" id="PTHR34849">
    <property type="entry name" value="SSL5025 PROTEIN"/>
    <property type="match status" value="1"/>
</dbReference>
<evidence type="ECO:0000313" key="1">
    <source>
        <dbReference type="EMBL" id="CDM65391.1"/>
    </source>
</evidence>
<dbReference type="PANTHER" id="PTHR34849:SF1">
    <property type="entry name" value="SLR0770 PROTEIN"/>
    <property type="match status" value="1"/>
</dbReference>
<evidence type="ECO:0000313" key="2">
    <source>
        <dbReference type="Proteomes" id="UP000031518"/>
    </source>
</evidence>
<dbReference type="EMBL" id="CBXV010000004">
    <property type="protein sequence ID" value="CDM65391.1"/>
    <property type="molecule type" value="Genomic_DNA"/>
</dbReference>
<keyword evidence="2" id="KW-1185">Reference proteome</keyword>
<dbReference type="InterPro" id="IPR009057">
    <property type="entry name" value="Homeodomain-like_sf"/>
</dbReference>
<organism evidence="1 2">
    <name type="scientific">Pyrinomonas methylaliphatogenes</name>
    <dbReference type="NCBI Taxonomy" id="454194"/>
    <lineage>
        <taxon>Bacteria</taxon>
        <taxon>Pseudomonadati</taxon>
        <taxon>Acidobacteriota</taxon>
        <taxon>Blastocatellia</taxon>
        <taxon>Blastocatellales</taxon>
        <taxon>Pyrinomonadaceae</taxon>
        <taxon>Pyrinomonas</taxon>
    </lineage>
</organism>
<reference evidence="1 2" key="2">
    <citation type="submission" date="2015-01" db="EMBL/GenBank/DDBJ databases">
        <title>Complete genome sequence of Pyrinomonas methylaliphatogenes type strain K22T.</title>
        <authorList>
            <person name="Lee K.C.Y."/>
            <person name="Power J.F."/>
            <person name="Dunfield P.F."/>
            <person name="Morgan X.C."/>
            <person name="Huttenhower C."/>
            <person name="Stott M.B."/>
        </authorList>
    </citation>
    <scope>NUCLEOTIDE SEQUENCE [LARGE SCALE GENOMIC DNA]</scope>
    <source>
        <strain evidence="1 2">K22</strain>
    </source>
</reference>
<dbReference type="InterPro" id="IPR007367">
    <property type="entry name" value="DUF433"/>
</dbReference>
<dbReference type="InterPro" id="IPR036388">
    <property type="entry name" value="WH-like_DNA-bd_sf"/>
</dbReference>
<dbReference type="STRING" id="454194.PYK22_01390"/>
<dbReference type="RefSeq" id="WP_041975715.1">
    <property type="nucleotide sequence ID" value="NZ_CBXV010000004.1"/>
</dbReference>
<sequence length="104" mass="12254">MNRATAYEHIVLDEAGVPTIEGTTMKVVELVLEMLAYGWSAEELQFQHPYLTLGQIHSALAYYWDHREEFEREIERRLERVEQIRRDVGPSELVERLRKRGLLA</sequence>
<reference evidence="1 2" key="1">
    <citation type="submission" date="2013-12" db="EMBL/GenBank/DDBJ databases">
        <authorList>
            <person name="Stott M."/>
        </authorList>
    </citation>
    <scope>NUCLEOTIDE SEQUENCE [LARGE SCALE GENOMIC DNA]</scope>
    <source>
        <strain evidence="1 2">K22</strain>
    </source>
</reference>
<name>A0A0B6WWB5_9BACT</name>
<dbReference type="Pfam" id="PF04255">
    <property type="entry name" value="DUF433"/>
    <property type="match status" value="1"/>
</dbReference>
<dbReference type="SUPFAM" id="SSF46689">
    <property type="entry name" value="Homeodomain-like"/>
    <property type="match status" value="1"/>
</dbReference>